<evidence type="ECO:0000313" key="9">
    <source>
        <dbReference type="Proteomes" id="UP000471126"/>
    </source>
</evidence>
<gene>
    <name evidence="8" type="ORF">GCU54_07870</name>
</gene>
<feature type="region of interest" description="Disordered" evidence="7">
    <location>
        <begin position="355"/>
        <end position="387"/>
    </location>
</feature>
<dbReference type="InterPro" id="IPR051612">
    <property type="entry name" value="Teichoic_Acid_Biosynth"/>
</dbReference>
<dbReference type="EMBL" id="JAAGWE010000012">
    <property type="protein sequence ID" value="NEM05938.1"/>
    <property type="molecule type" value="Genomic_DNA"/>
</dbReference>
<evidence type="ECO:0000313" key="8">
    <source>
        <dbReference type="EMBL" id="NEM05938.1"/>
    </source>
</evidence>
<dbReference type="GO" id="GO:0005886">
    <property type="term" value="C:plasma membrane"/>
    <property type="evidence" value="ECO:0007669"/>
    <property type="project" value="UniProtKB-SubCell"/>
</dbReference>
<dbReference type="Pfam" id="PF04464">
    <property type="entry name" value="Glyphos_transf"/>
    <property type="match status" value="1"/>
</dbReference>
<keyword evidence="6" id="KW-0472">Membrane</keyword>
<keyword evidence="5" id="KW-0777">Teichoic acid biosynthesis</keyword>
<dbReference type="InterPro" id="IPR043149">
    <property type="entry name" value="TagF_N"/>
</dbReference>
<evidence type="ECO:0000256" key="5">
    <source>
        <dbReference type="ARBA" id="ARBA00022944"/>
    </source>
</evidence>
<dbReference type="PANTHER" id="PTHR37316:SF3">
    <property type="entry name" value="TEICHOIC ACID GLYCEROL-PHOSPHATE TRANSFERASE"/>
    <property type="match status" value="1"/>
</dbReference>
<dbReference type="GO" id="GO:0047355">
    <property type="term" value="F:CDP-glycerol glycerophosphotransferase activity"/>
    <property type="evidence" value="ECO:0007669"/>
    <property type="project" value="InterPro"/>
</dbReference>
<dbReference type="Gene3D" id="3.40.50.11820">
    <property type="match status" value="1"/>
</dbReference>
<reference evidence="8 9" key="1">
    <citation type="submission" date="2019-12" db="EMBL/GenBank/DDBJ databases">
        <title>WGS of CPCC 203550 I12A-02606.</title>
        <authorList>
            <person name="Jiang Z."/>
        </authorList>
    </citation>
    <scope>NUCLEOTIDE SEQUENCE [LARGE SCALE GENOMIC DNA]</scope>
    <source>
        <strain evidence="8 9">I12A-02606</strain>
    </source>
</reference>
<evidence type="ECO:0008006" key="10">
    <source>
        <dbReference type="Google" id="ProtNLM"/>
    </source>
</evidence>
<evidence type="ECO:0000256" key="4">
    <source>
        <dbReference type="ARBA" id="ARBA00022679"/>
    </source>
</evidence>
<keyword evidence="4" id="KW-0808">Transferase</keyword>
<dbReference type="Proteomes" id="UP000471126">
    <property type="component" value="Unassembled WGS sequence"/>
</dbReference>
<protein>
    <recommendedName>
        <fullName evidence="10">CDP-glycerol glycerophosphotransferase (TagB/SpsB family)</fullName>
    </recommendedName>
</protein>
<comment type="subcellular location">
    <subcellularLocation>
        <location evidence="1">Cell membrane</location>
        <topology evidence="1">Peripheral membrane protein</topology>
    </subcellularLocation>
</comment>
<evidence type="ECO:0000256" key="2">
    <source>
        <dbReference type="ARBA" id="ARBA00010488"/>
    </source>
</evidence>
<evidence type="ECO:0000256" key="6">
    <source>
        <dbReference type="ARBA" id="ARBA00023136"/>
    </source>
</evidence>
<comment type="caution">
    <text evidence="8">The sequence shown here is derived from an EMBL/GenBank/DDBJ whole genome shotgun (WGS) entry which is preliminary data.</text>
</comment>
<name>A0A6P0GF97_9ACTN</name>
<keyword evidence="3" id="KW-1003">Cell membrane</keyword>
<dbReference type="InterPro" id="IPR007554">
    <property type="entry name" value="Glycerophosphate_synth"/>
</dbReference>
<dbReference type="RefSeq" id="WP_163476093.1">
    <property type="nucleotide sequence ID" value="NZ_JAAGWE010000012.1"/>
</dbReference>
<evidence type="ECO:0000256" key="7">
    <source>
        <dbReference type="SAM" id="MobiDB-lite"/>
    </source>
</evidence>
<dbReference type="Gene3D" id="3.40.50.12580">
    <property type="match status" value="1"/>
</dbReference>
<dbReference type="SUPFAM" id="SSF53756">
    <property type="entry name" value="UDP-Glycosyltransferase/glycogen phosphorylase"/>
    <property type="match status" value="1"/>
</dbReference>
<sequence>MVHSWPTLEGNVVELLPDLVRRYRGRLFWIVGGDPAIARHHVARHSLPQVEVVPKKSLRAIWLALTAEVTFFTHGFFTAVTPPRSRLVVNLWHGDGPKETTHAGDVRSTVVVTGARMWQRYKAETFGVREQDVAWTGNPRTNALLRRMTDEQWARLGLDPSDRLVLWLPTYRVGRNAEGLVWEDGEPLSTRSDLRDLREVVSRPGLSLVVKPHPMDRDDYARLGIRVLTEGDLRDADVALYELLGSSTAMISDTSSAWVDYLALNRPVAFYLPDVDRLASTRGFNVPDLLTILPGPVLRDVRDIRIFLEAVTRDPVDPALDRPAERRRIGTAPVGDAPNRLLDWLDVYQRDRGRHPLFGSAAPDRPSHRSPARRGRRPSHRAAPSGR</sequence>
<dbReference type="PANTHER" id="PTHR37316">
    <property type="entry name" value="TEICHOIC ACID GLYCEROL-PHOSPHATE PRIMASE"/>
    <property type="match status" value="1"/>
</dbReference>
<accession>A0A6P0GF97</accession>
<proteinExistence type="inferred from homology"/>
<comment type="similarity">
    <text evidence="2">Belongs to the CDP-glycerol glycerophosphotransferase family.</text>
</comment>
<evidence type="ECO:0000256" key="3">
    <source>
        <dbReference type="ARBA" id="ARBA00022475"/>
    </source>
</evidence>
<evidence type="ECO:0000256" key="1">
    <source>
        <dbReference type="ARBA" id="ARBA00004202"/>
    </source>
</evidence>
<dbReference type="InterPro" id="IPR043148">
    <property type="entry name" value="TagF_C"/>
</dbReference>
<dbReference type="GO" id="GO:0019350">
    <property type="term" value="P:teichoic acid biosynthetic process"/>
    <property type="evidence" value="ECO:0007669"/>
    <property type="project" value="UniProtKB-KW"/>
</dbReference>
<dbReference type="AlphaFoldDB" id="A0A6P0GF97"/>
<organism evidence="8 9">
    <name type="scientific">Geodermatophilus normandii</name>
    <dbReference type="NCBI Taxonomy" id="1137989"/>
    <lineage>
        <taxon>Bacteria</taxon>
        <taxon>Bacillati</taxon>
        <taxon>Actinomycetota</taxon>
        <taxon>Actinomycetes</taxon>
        <taxon>Geodermatophilales</taxon>
        <taxon>Geodermatophilaceae</taxon>
        <taxon>Geodermatophilus</taxon>
    </lineage>
</organism>
<feature type="compositionally biased region" description="Basic residues" evidence="7">
    <location>
        <begin position="368"/>
        <end position="380"/>
    </location>
</feature>